<dbReference type="PANTHER" id="PTHR32071:SF57">
    <property type="entry name" value="C4-DICARBOXYLATE TRANSPORT TRANSCRIPTIONAL REGULATORY PROTEIN DCTD"/>
    <property type="match status" value="1"/>
</dbReference>
<dbReference type="SUPFAM" id="SSF46689">
    <property type="entry name" value="Homeodomain-like"/>
    <property type="match status" value="1"/>
</dbReference>
<evidence type="ECO:0000313" key="10">
    <source>
        <dbReference type="EMBL" id="PIE62174.1"/>
    </source>
</evidence>
<dbReference type="InterPro" id="IPR009057">
    <property type="entry name" value="Homeodomain-like_sf"/>
</dbReference>
<comment type="caution">
    <text evidence="10">The sequence shown here is derived from an EMBL/GenBank/DDBJ whole genome shotgun (WGS) entry which is preliminary data.</text>
</comment>
<dbReference type="PROSITE" id="PS00676">
    <property type="entry name" value="SIGMA54_INTERACT_2"/>
    <property type="match status" value="1"/>
</dbReference>
<feature type="domain" description="Response regulatory" evidence="9">
    <location>
        <begin position="3"/>
        <end position="117"/>
    </location>
</feature>
<protein>
    <submittedName>
        <fullName evidence="10">DNA-binding response regulator</fullName>
    </submittedName>
</protein>
<evidence type="ECO:0000256" key="1">
    <source>
        <dbReference type="ARBA" id="ARBA00022553"/>
    </source>
</evidence>
<dbReference type="SMART" id="SM00382">
    <property type="entry name" value="AAA"/>
    <property type="match status" value="1"/>
</dbReference>
<evidence type="ECO:0000313" key="11">
    <source>
        <dbReference type="Proteomes" id="UP000231203"/>
    </source>
</evidence>
<name>A0A2G6MQ16_9BACT</name>
<dbReference type="AlphaFoldDB" id="A0A2G6MQ16"/>
<keyword evidence="1 7" id="KW-0597">Phosphoprotein</keyword>
<dbReference type="FunFam" id="3.40.50.2300:FF:000018">
    <property type="entry name" value="DNA-binding transcriptional regulator NtrC"/>
    <property type="match status" value="1"/>
</dbReference>
<dbReference type="InterPro" id="IPR025943">
    <property type="entry name" value="Sigma_54_int_dom_ATP-bd_2"/>
</dbReference>
<keyword evidence="5" id="KW-0805">Transcription regulation</keyword>
<organism evidence="10 11">
    <name type="scientific">Desulfobacter postgatei</name>
    <dbReference type="NCBI Taxonomy" id="2293"/>
    <lineage>
        <taxon>Bacteria</taxon>
        <taxon>Pseudomonadati</taxon>
        <taxon>Thermodesulfobacteriota</taxon>
        <taxon>Desulfobacteria</taxon>
        <taxon>Desulfobacterales</taxon>
        <taxon>Desulfobacteraceae</taxon>
        <taxon>Desulfobacter</taxon>
    </lineage>
</organism>
<dbReference type="GO" id="GO:0005524">
    <property type="term" value="F:ATP binding"/>
    <property type="evidence" value="ECO:0007669"/>
    <property type="project" value="UniProtKB-KW"/>
</dbReference>
<dbReference type="Gene3D" id="3.40.50.300">
    <property type="entry name" value="P-loop containing nucleotide triphosphate hydrolases"/>
    <property type="match status" value="1"/>
</dbReference>
<evidence type="ECO:0000256" key="2">
    <source>
        <dbReference type="ARBA" id="ARBA00022741"/>
    </source>
</evidence>
<dbReference type="Gene3D" id="1.10.10.60">
    <property type="entry name" value="Homeodomain-like"/>
    <property type="match status" value="1"/>
</dbReference>
<evidence type="ECO:0000259" key="9">
    <source>
        <dbReference type="PROSITE" id="PS50110"/>
    </source>
</evidence>
<evidence type="ECO:0000256" key="6">
    <source>
        <dbReference type="ARBA" id="ARBA00023163"/>
    </source>
</evidence>
<evidence type="ECO:0000256" key="7">
    <source>
        <dbReference type="PROSITE-ProRule" id="PRU00169"/>
    </source>
</evidence>
<evidence type="ECO:0000256" key="5">
    <source>
        <dbReference type="ARBA" id="ARBA00023015"/>
    </source>
</evidence>
<dbReference type="CDD" id="cd00009">
    <property type="entry name" value="AAA"/>
    <property type="match status" value="1"/>
</dbReference>
<keyword evidence="2" id="KW-0547">Nucleotide-binding</keyword>
<dbReference type="SMART" id="SM00448">
    <property type="entry name" value="REC"/>
    <property type="match status" value="1"/>
</dbReference>
<reference evidence="10 11" key="1">
    <citation type="submission" date="2017-10" db="EMBL/GenBank/DDBJ databases">
        <title>Novel microbial diversity and functional potential in the marine mammal oral microbiome.</title>
        <authorList>
            <person name="Dudek N.K."/>
            <person name="Sun C.L."/>
            <person name="Burstein D."/>
            <person name="Kantor R.S."/>
            <person name="Aliaga Goltsman D.S."/>
            <person name="Bik E.M."/>
            <person name="Thomas B.C."/>
            <person name="Banfield J.F."/>
            <person name="Relman D.A."/>
        </authorList>
    </citation>
    <scope>NUCLEOTIDE SEQUENCE [LARGE SCALE GENOMIC DNA]</scope>
    <source>
        <strain evidence="10">DOLJORAL78_47_202</strain>
    </source>
</reference>
<feature type="domain" description="Sigma-54 factor interaction" evidence="8">
    <location>
        <begin position="142"/>
        <end position="373"/>
    </location>
</feature>
<dbReference type="Gene3D" id="3.40.50.2300">
    <property type="match status" value="1"/>
</dbReference>
<proteinExistence type="predicted"/>
<dbReference type="PROSITE" id="PS50045">
    <property type="entry name" value="SIGMA54_INTERACT_4"/>
    <property type="match status" value="1"/>
</dbReference>
<dbReference type="PANTHER" id="PTHR32071">
    <property type="entry name" value="TRANSCRIPTIONAL REGULATORY PROTEIN"/>
    <property type="match status" value="1"/>
</dbReference>
<dbReference type="PROSITE" id="PS50110">
    <property type="entry name" value="RESPONSE_REGULATORY"/>
    <property type="match status" value="1"/>
</dbReference>
<sequence length="463" mass="51067">MENILIVDDEKHYPMIIGEVLSEEGYTPFTASSGMEALDILNTQSIDLVLSDVKMPGMSGIDLLEKAKQIQPDLPVIIMTAFGSVEKAVEAMHKGAYTFILKPFENEALIAHIAKALSISQIVQENTRLKNAIQSRYQFGNIIGKSKSMQALYEIIKKVAPTSASVLVEGESGTGKELVAKSIHYNSMRKDHPLVAVNCSAFAESLLESELFGHEKGAFTGAVGVKKGRFEMADKGTLFLDEIGELPMPLQVKLLRVLQERIVERVGGTASLPVDFRLIAATNKILEDEVKQGNFREDLYYRLNVVKANIPALRDRLEDIPLLINHFIEKYTQGPETAGVVTGIDKEAVQRLCDYEWKGNVRELENVIERSVILAPGKTITISDLPAQIRNPRSATLQLDGIPDGVGLSETLAAVEKRMILRAMKMSGNVQTKAAKILGIGKSGLNQKLKKFNLDRQLKLDNK</sequence>
<dbReference type="EMBL" id="PDTI01000059">
    <property type="protein sequence ID" value="PIE62174.1"/>
    <property type="molecule type" value="Genomic_DNA"/>
</dbReference>
<dbReference type="InterPro" id="IPR025662">
    <property type="entry name" value="Sigma_54_int_dom_ATP-bd_1"/>
</dbReference>
<keyword evidence="4" id="KW-0902">Two-component regulatory system</keyword>
<dbReference type="InterPro" id="IPR058031">
    <property type="entry name" value="AAA_lid_NorR"/>
</dbReference>
<gene>
    <name evidence="10" type="ORF">CSA25_06355</name>
</gene>
<dbReference type="Proteomes" id="UP000231203">
    <property type="component" value="Unassembled WGS sequence"/>
</dbReference>
<dbReference type="Pfam" id="PF00158">
    <property type="entry name" value="Sigma54_activat"/>
    <property type="match status" value="1"/>
</dbReference>
<dbReference type="GO" id="GO:0043565">
    <property type="term" value="F:sequence-specific DNA binding"/>
    <property type="evidence" value="ECO:0007669"/>
    <property type="project" value="InterPro"/>
</dbReference>
<keyword evidence="10" id="KW-0238">DNA-binding</keyword>
<evidence type="ECO:0000259" key="8">
    <source>
        <dbReference type="PROSITE" id="PS50045"/>
    </source>
</evidence>
<keyword evidence="6" id="KW-0804">Transcription</keyword>
<dbReference type="InterPro" id="IPR011006">
    <property type="entry name" value="CheY-like_superfamily"/>
</dbReference>
<dbReference type="SUPFAM" id="SSF52172">
    <property type="entry name" value="CheY-like"/>
    <property type="match status" value="1"/>
</dbReference>
<dbReference type="InterPro" id="IPR001789">
    <property type="entry name" value="Sig_transdc_resp-reg_receiver"/>
</dbReference>
<dbReference type="PRINTS" id="PR01590">
    <property type="entry name" value="HTHFIS"/>
</dbReference>
<dbReference type="Gene3D" id="1.10.8.60">
    <property type="match status" value="1"/>
</dbReference>
<evidence type="ECO:0000256" key="4">
    <source>
        <dbReference type="ARBA" id="ARBA00023012"/>
    </source>
</evidence>
<evidence type="ECO:0000256" key="3">
    <source>
        <dbReference type="ARBA" id="ARBA00022840"/>
    </source>
</evidence>
<dbReference type="Pfam" id="PF02954">
    <property type="entry name" value="HTH_8"/>
    <property type="match status" value="1"/>
</dbReference>
<dbReference type="InterPro" id="IPR003593">
    <property type="entry name" value="AAA+_ATPase"/>
</dbReference>
<dbReference type="Pfam" id="PF25601">
    <property type="entry name" value="AAA_lid_14"/>
    <property type="match status" value="1"/>
</dbReference>
<keyword evidence="3" id="KW-0067">ATP-binding</keyword>
<feature type="modified residue" description="4-aspartylphosphate" evidence="7">
    <location>
        <position position="52"/>
    </location>
</feature>
<accession>A0A2G6MQ16</accession>
<dbReference type="InterPro" id="IPR002197">
    <property type="entry name" value="HTH_Fis"/>
</dbReference>
<dbReference type="FunFam" id="3.40.50.300:FF:000006">
    <property type="entry name" value="DNA-binding transcriptional regulator NtrC"/>
    <property type="match status" value="1"/>
</dbReference>
<dbReference type="GO" id="GO:0000160">
    <property type="term" value="P:phosphorelay signal transduction system"/>
    <property type="evidence" value="ECO:0007669"/>
    <property type="project" value="UniProtKB-KW"/>
</dbReference>
<dbReference type="SUPFAM" id="SSF52540">
    <property type="entry name" value="P-loop containing nucleoside triphosphate hydrolases"/>
    <property type="match status" value="1"/>
</dbReference>
<dbReference type="InterPro" id="IPR027417">
    <property type="entry name" value="P-loop_NTPase"/>
</dbReference>
<dbReference type="GO" id="GO:0006355">
    <property type="term" value="P:regulation of DNA-templated transcription"/>
    <property type="evidence" value="ECO:0007669"/>
    <property type="project" value="InterPro"/>
</dbReference>
<dbReference type="PROSITE" id="PS00675">
    <property type="entry name" value="SIGMA54_INTERACT_1"/>
    <property type="match status" value="1"/>
</dbReference>
<dbReference type="InterPro" id="IPR002078">
    <property type="entry name" value="Sigma_54_int"/>
</dbReference>
<dbReference type="Pfam" id="PF00072">
    <property type="entry name" value="Response_reg"/>
    <property type="match status" value="1"/>
</dbReference>